<organism evidence="10 11">
    <name type="scientific">Candidatus Kaiserbacteria bacterium RIFCSPHIGHO2_02_FULL_49_11</name>
    <dbReference type="NCBI Taxonomy" id="1798489"/>
    <lineage>
        <taxon>Bacteria</taxon>
        <taxon>Candidatus Kaiseribacteriota</taxon>
    </lineage>
</organism>
<feature type="transmembrane region" description="Helical" evidence="8">
    <location>
        <begin position="154"/>
        <end position="174"/>
    </location>
</feature>
<keyword evidence="5 8" id="KW-1133">Transmembrane helix</keyword>
<evidence type="ECO:0000256" key="3">
    <source>
        <dbReference type="ARBA" id="ARBA00022679"/>
    </source>
</evidence>
<dbReference type="InterPro" id="IPR036526">
    <property type="entry name" value="C-N_Hydrolase_sf"/>
</dbReference>
<keyword evidence="2" id="KW-1003">Cell membrane</keyword>
<keyword evidence="10" id="KW-0449">Lipoprotein</keyword>
<dbReference type="GO" id="GO:0042158">
    <property type="term" value="P:lipoprotein biosynthetic process"/>
    <property type="evidence" value="ECO:0007669"/>
    <property type="project" value="InterPro"/>
</dbReference>
<evidence type="ECO:0000256" key="8">
    <source>
        <dbReference type="SAM" id="Phobius"/>
    </source>
</evidence>
<comment type="subcellular location">
    <subcellularLocation>
        <location evidence="1">Cell membrane</location>
        <topology evidence="1">Multi-pass membrane protein</topology>
    </subcellularLocation>
</comment>
<dbReference type="AlphaFoldDB" id="A0A1F6D1I5"/>
<dbReference type="Pfam" id="PF00795">
    <property type="entry name" value="CN_hydrolase"/>
    <property type="match status" value="1"/>
</dbReference>
<evidence type="ECO:0000256" key="2">
    <source>
        <dbReference type="ARBA" id="ARBA00022475"/>
    </source>
</evidence>
<reference evidence="10 11" key="1">
    <citation type="journal article" date="2016" name="Nat. Commun.">
        <title>Thousands of microbial genomes shed light on interconnected biogeochemical processes in an aquifer system.</title>
        <authorList>
            <person name="Anantharaman K."/>
            <person name="Brown C.T."/>
            <person name="Hug L.A."/>
            <person name="Sharon I."/>
            <person name="Castelle C.J."/>
            <person name="Probst A.J."/>
            <person name="Thomas B.C."/>
            <person name="Singh A."/>
            <person name="Wilkins M.J."/>
            <person name="Karaoz U."/>
            <person name="Brodie E.L."/>
            <person name="Williams K.H."/>
            <person name="Hubbard S.S."/>
            <person name="Banfield J.F."/>
        </authorList>
    </citation>
    <scope>NUCLEOTIDE SEQUENCE [LARGE SCALE GENOMIC DNA]</scope>
</reference>
<protein>
    <submittedName>
        <fullName evidence="10">Apolipoprotein N-acyltransferase</fullName>
    </submittedName>
</protein>
<dbReference type="InterPro" id="IPR004563">
    <property type="entry name" value="Apolipo_AcylTrfase"/>
</dbReference>
<gene>
    <name evidence="10" type="ORF">A3D62_01570</name>
</gene>
<feature type="transmembrane region" description="Helical" evidence="8">
    <location>
        <begin position="114"/>
        <end position="142"/>
    </location>
</feature>
<evidence type="ECO:0000256" key="4">
    <source>
        <dbReference type="ARBA" id="ARBA00022692"/>
    </source>
</evidence>
<dbReference type="PANTHER" id="PTHR38686:SF1">
    <property type="entry name" value="APOLIPOPROTEIN N-ACYLTRANSFERASE"/>
    <property type="match status" value="1"/>
</dbReference>
<evidence type="ECO:0000259" key="9">
    <source>
        <dbReference type="PROSITE" id="PS50263"/>
    </source>
</evidence>
<dbReference type="NCBIfam" id="TIGR00546">
    <property type="entry name" value="lnt"/>
    <property type="match status" value="1"/>
</dbReference>
<feature type="transmembrane region" description="Helical" evidence="8">
    <location>
        <begin position="29"/>
        <end position="55"/>
    </location>
</feature>
<evidence type="ECO:0000256" key="5">
    <source>
        <dbReference type="ARBA" id="ARBA00022989"/>
    </source>
</evidence>
<dbReference type="PANTHER" id="PTHR38686">
    <property type="entry name" value="APOLIPOPROTEIN N-ACYLTRANSFERASE"/>
    <property type="match status" value="1"/>
</dbReference>
<dbReference type="PROSITE" id="PS50263">
    <property type="entry name" value="CN_HYDROLASE"/>
    <property type="match status" value="1"/>
</dbReference>
<dbReference type="GO" id="GO:0016410">
    <property type="term" value="F:N-acyltransferase activity"/>
    <property type="evidence" value="ECO:0007669"/>
    <property type="project" value="InterPro"/>
</dbReference>
<dbReference type="EMBL" id="MFLC01000005">
    <property type="protein sequence ID" value="OGG55293.1"/>
    <property type="molecule type" value="Genomic_DNA"/>
</dbReference>
<sequence length="452" mass="50829">MGAVFLGIVYVWAWDSYPLDRFNIYNPVLAILVIFFGWSVVATVLSFFIGIWAALINRIKKRTMADLFVVSVAWIFLEYLRMWGFALLTIGKGSLLEPHFSLGFVGYILSSNQFLLQLASVGGVYALSFVLVFINAFVFWILFISNIATFRKVIVTFSAIALLFGVAGAGHLFIGQENIALEKEQEITVAVLHTSFPSFLLLSEQEKKNRLALLMDLMATVRNHGELPDIIIFPEDSRFLSTLLEEGKLDTYFANYWGGKKVLLIDSGRVENKEGEMVSRTFYYFTDTHQLSWSDKIFLVPQGEYTPYIYQLFLKSLGQEKLASSFKEYRSSSPGNSLFSEDYVGTRIGTLLCSEILSPSLYRRLVQEEDVDILVNLSSHAGFHGSRLLYAQIVNVAKVHAVANRRPFIRAGNFAPSFVIDSSGRLISESGWDGASVIYNQITKFPKGGFLP</sequence>
<evidence type="ECO:0000313" key="10">
    <source>
        <dbReference type="EMBL" id="OGG55293.1"/>
    </source>
</evidence>
<dbReference type="InterPro" id="IPR003010">
    <property type="entry name" value="C-N_Hydrolase"/>
</dbReference>
<dbReference type="Gene3D" id="3.60.110.10">
    <property type="entry name" value="Carbon-nitrogen hydrolase"/>
    <property type="match status" value="1"/>
</dbReference>
<dbReference type="Proteomes" id="UP000177659">
    <property type="component" value="Unassembled WGS sequence"/>
</dbReference>
<keyword evidence="4 8" id="KW-0812">Transmembrane</keyword>
<feature type="transmembrane region" description="Helical" evidence="8">
    <location>
        <begin position="67"/>
        <end position="90"/>
    </location>
</feature>
<dbReference type="GO" id="GO:0005886">
    <property type="term" value="C:plasma membrane"/>
    <property type="evidence" value="ECO:0007669"/>
    <property type="project" value="UniProtKB-SubCell"/>
</dbReference>
<name>A0A1F6D1I5_9BACT</name>
<evidence type="ECO:0000313" key="11">
    <source>
        <dbReference type="Proteomes" id="UP000177659"/>
    </source>
</evidence>
<evidence type="ECO:0000256" key="6">
    <source>
        <dbReference type="ARBA" id="ARBA00023136"/>
    </source>
</evidence>
<feature type="domain" description="CN hydrolase" evidence="9">
    <location>
        <begin position="187"/>
        <end position="444"/>
    </location>
</feature>
<keyword evidence="3 10" id="KW-0808">Transferase</keyword>
<proteinExistence type="predicted"/>
<dbReference type="InterPro" id="IPR045378">
    <property type="entry name" value="LNT_N"/>
</dbReference>
<evidence type="ECO:0000256" key="7">
    <source>
        <dbReference type="ARBA" id="ARBA00023315"/>
    </source>
</evidence>
<dbReference type="Pfam" id="PF20154">
    <property type="entry name" value="LNT_N"/>
    <property type="match status" value="1"/>
</dbReference>
<keyword evidence="6 8" id="KW-0472">Membrane</keyword>
<comment type="caution">
    <text evidence="10">The sequence shown here is derived from an EMBL/GenBank/DDBJ whole genome shotgun (WGS) entry which is preliminary data.</text>
</comment>
<keyword evidence="7 10" id="KW-0012">Acyltransferase</keyword>
<evidence type="ECO:0000256" key="1">
    <source>
        <dbReference type="ARBA" id="ARBA00004651"/>
    </source>
</evidence>
<dbReference type="SUPFAM" id="SSF56317">
    <property type="entry name" value="Carbon-nitrogen hydrolase"/>
    <property type="match status" value="1"/>
</dbReference>
<accession>A0A1F6D1I5</accession>